<dbReference type="SUPFAM" id="SSF143011">
    <property type="entry name" value="RelE-like"/>
    <property type="match status" value="1"/>
</dbReference>
<dbReference type="AlphaFoldDB" id="A0A2U0I860"/>
<organism evidence="1 2">
    <name type="scientific">Marixanthomonas spongiae</name>
    <dbReference type="NCBI Taxonomy" id="2174845"/>
    <lineage>
        <taxon>Bacteria</taxon>
        <taxon>Pseudomonadati</taxon>
        <taxon>Bacteroidota</taxon>
        <taxon>Flavobacteriia</taxon>
        <taxon>Flavobacteriales</taxon>
        <taxon>Flavobacteriaceae</taxon>
        <taxon>Marixanthomonas</taxon>
    </lineage>
</organism>
<proteinExistence type="predicted"/>
<accession>A0A2U0I860</accession>
<dbReference type="OrthoDB" id="5570653at2"/>
<reference evidence="1 2" key="1">
    <citation type="submission" date="2018-04" db="EMBL/GenBank/DDBJ databases">
        <title>Marixanthomonas spongiae HN-E44 sp. nov., isolated from a marine sponge.</title>
        <authorList>
            <person name="Luo L."/>
            <person name="Zhuang L."/>
        </authorList>
    </citation>
    <scope>NUCLEOTIDE SEQUENCE [LARGE SCALE GENOMIC DNA]</scope>
    <source>
        <strain evidence="1 2">HN-E44</strain>
    </source>
</reference>
<dbReference type="InterPro" id="IPR035093">
    <property type="entry name" value="RelE/ParE_toxin_dom_sf"/>
</dbReference>
<dbReference type="Gene3D" id="3.30.2310.20">
    <property type="entry name" value="RelE-like"/>
    <property type="match status" value="1"/>
</dbReference>
<dbReference type="Proteomes" id="UP000245962">
    <property type="component" value="Unassembled WGS sequence"/>
</dbReference>
<gene>
    <name evidence="1" type="ORF">DDV96_01925</name>
</gene>
<comment type="caution">
    <text evidence="1">The sequence shown here is derived from an EMBL/GenBank/DDBJ whole genome shotgun (WGS) entry which is preliminary data.</text>
</comment>
<protein>
    <submittedName>
        <fullName evidence="1">Plasmid stabilization protein</fullName>
    </submittedName>
</protein>
<evidence type="ECO:0000313" key="2">
    <source>
        <dbReference type="Proteomes" id="UP000245962"/>
    </source>
</evidence>
<dbReference type="RefSeq" id="WP_116693040.1">
    <property type="nucleotide sequence ID" value="NZ_QEHR01000001.1"/>
</dbReference>
<name>A0A2U0I860_9FLAO</name>
<keyword evidence="2" id="KW-1185">Reference proteome</keyword>
<evidence type="ECO:0000313" key="1">
    <source>
        <dbReference type="EMBL" id="PVW17292.1"/>
    </source>
</evidence>
<sequence>MNLVYTKAITKDVRKIKDQKTKNAVLEIIQNIKKASTLKEVPSLKKMSGHPSAYRIRIGIYRMGLYFEDDTVILARFLKRNDIYKVFP</sequence>
<dbReference type="EMBL" id="QEHR01000001">
    <property type="protein sequence ID" value="PVW17292.1"/>
    <property type="molecule type" value="Genomic_DNA"/>
</dbReference>